<dbReference type="OrthoDB" id="9805924at2"/>
<accession>A0A387B0H6</accession>
<name>A0A387B0H6_9MICO</name>
<dbReference type="InterPro" id="IPR000182">
    <property type="entry name" value="GNAT_dom"/>
</dbReference>
<dbReference type="Gene3D" id="3.40.630.30">
    <property type="match status" value="1"/>
</dbReference>
<dbReference type="GO" id="GO:0008080">
    <property type="term" value="F:N-acetyltransferase activity"/>
    <property type="evidence" value="ECO:0007669"/>
    <property type="project" value="TreeGrafter"/>
</dbReference>
<dbReference type="SUPFAM" id="SSF55729">
    <property type="entry name" value="Acyl-CoA N-acyltransferases (Nat)"/>
    <property type="match status" value="1"/>
</dbReference>
<keyword evidence="5" id="KW-1185">Reference proteome</keyword>
<feature type="domain" description="N-acetyltransferase" evidence="3">
    <location>
        <begin position="3"/>
        <end position="146"/>
    </location>
</feature>
<protein>
    <submittedName>
        <fullName evidence="4">GNAT family N-acetyltransferase</fullName>
    </submittedName>
</protein>
<evidence type="ECO:0000256" key="1">
    <source>
        <dbReference type="ARBA" id="ARBA00022679"/>
    </source>
</evidence>
<dbReference type="AlphaFoldDB" id="A0A387B0H6"/>
<dbReference type="PANTHER" id="PTHR10545:SF42">
    <property type="entry name" value="ACETYLTRANSFERASE"/>
    <property type="match status" value="1"/>
</dbReference>
<keyword evidence="1 4" id="KW-0808">Transferase</keyword>
<gene>
    <name evidence="4" type="ORF">D7I47_01015</name>
</gene>
<dbReference type="InterPro" id="IPR016181">
    <property type="entry name" value="Acyl_CoA_acyltransferase"/>
</dbReference>
<dbReference type="InterPro" id="IPR051016">
    <property type="entry name" value="Diverse_Substrate_AcTransf"/>
</dbReference>
<evidence type="ECO:0000256" key="2">
    <source>
        <dbReference type="ARBA" id="ARBA00023315"/>
    </source>
</evidence>
<keyword evidence="2" id="KW-0012">Acyltransferase</keyword>
<dbReference type="PANTHER" id="PTHR10545">
    <property type="entry name" value="DIAMINE N-ACETYLTRANSFERASE"/>
    <property type="match status" value="1"/>
</dbReference>
<evidence type="ECO:0000313" key="5">
    <source>
        <dbReference type="Proteomes" id="UP000278886"/>
    </source>
</evidence>
<dbReference type="EMBL" id="CP032630">
    <property type="protein sequence ID" value="AYF96972.1"/>
    <property type="molecule type" value="Genomic_DNA"/>
</dbReference>
<dbReference type="CDD" id="cd04301">
    <property type="entry name" value="NAT_SF"/>
    <property type="match status" value="1"/>
</dbReference>
<dbReference type="KEGG" id="lyd:D7I47_01015"/>
<proteinExistence type="predicted"/>
<evidence type="ECO:0000313" key="4">
    <source>
        <dbReference type="EMBL" id="AYF96972.1"/>
    </source>
</evidence>
<sequence length="146" mass="16287">MTVTVRELRAGDLPVWRELFRAYGVFYETEFSEELLDRVGALLLEPGSGIDALVAERDGAVVGFAHYRSHPDTFSGGRDWYLDDLFVTPEVRGTGAGRALIEAIAAKTEGTGGSLRWITADTNETAQALYDRVATRTRWVTYEVRR</sequence>
<reference evidence="5" key="1">
    <citation type="submission" date="2018-09" db="EMBL/GenBank/DDBJ databases">
        <title>Genome sequencing of strain 2DFWR-13.</title>
        <authorList>
            <person name="Heo J."/>
            <person name="Kim S.-J."/>
            <person name="Kwon S.-W."/>
        </authorList>
    </citation>
    <scope>NUCLEOTIDE SEQUENCE [LARGE SCALE GENOMIC DNA]</scope>
    <source>
        <strain evidence="5">2DFWR-13</strain>
    </source>
</reference>
<evidence type="ECO:0000259" key="3">
    <source>
        <dbReference type="PROSITE" id="PS51186"/>
    </source>
</evidence>
<organism evidence="4 5">
    <name type="scientific">Protaetiibacter intestinalis</name>
    <dbReference type="NCBI Taxonomy" id="2419774"/>
    <lineage>
        <taxon>Bacteria</taxon>
        <taxon>Bacillati</taxon>
        <taxon>Actinomycetota</taxon>
        <taxon>Actinomycetes</taxon>
        <taxon>Micrococcales</taxon>
        <taxon>Microbacteriaceae</taxon>
        <taxon>Protaetiibacter</taxon>
    </lineage>
</organism>
<dbReference type="Proteomes" id="UP000278886">
    <property type="component" value="Chromosome"/>
</dbReference>
<dbReference type="PROSITE" id="PS51186">
    <property type="entry name" value="GNAT"/>
    <property type="match status" value="1"/>
</dbReference>
<dbReference type="Pfam" id="PF00583">
    <property type="entry name" value="Acetyltransf_1"/>
    <property type="match status" value="1"/>
</dbReference>